<dbReference type="Proteomes" id="UP000077701">
    <property type="component" value="Unassembled WGS sequence"/>
</dbReference>
<name>A0A161M924_9ACTN</name>
<organism evidence="3 4">
    <name type="scientific">Planomonospora sphaerica</name>
    <dbReference type="NCBI Taxonomy" id="161355"/>
    <lineage>
        <taxon>Bacteria</taxon>
        <taxon>Bacillati</taxon>
        <taxon>Actinomycetota</taxon>
        <taxon>Actinomycetes</taxon>
        <taxon>Streptosporangiales</taxon>
        <taxon>Streptosporangiaceae</taxon>
        <taxon>Planomonospora</taxon>
    </lineage>
</organism>
<reference evidence="4" key="2">
    <citation type="submission" date="2016-04" db="EMBL/GenBank/DDBJ databases">
        <title>Planomonospora sphaerica JCM9374 whole genome shotgun sequence.</title>
        <authorList>
            <person name="Suzuki T."/>
            <person name="Dohra H."/>
            <person name="Kodani S."/>
        </authorList>
    </citation>
    <scope>NUCLEOTIDE SEQUENCE [LARGE SCALE GENOMIC DNA]</scope>
    <source>
        <strain evidence="4">JCM 9374</strain>
    </source>
</reference>
<evidence type="ECO:0000313" key="3">
    <source>
        <dbReference type="EMBL" id="GAT65803.1"/>
    </source>
</evidence>
<dbReference type="OrthoDB" id="3536525at2"/>
<comment type="caution">
    <text evidence="3">The sequence shown here is derived from an EMBL/GenBank/DDBJ whole genome shotgun (WGS) entry which is preliminary data.</text>
</comment>
<feature type="region of interest" description="Disordered" evidence="1">
    <location>
        <begin position="1"/>
        <end position="24"/>
    </location>
</feature>
<dbReference type="EMBL" id="BDCX01000003">
    <property type="protein sequence ID" value="GAT65803.1"/>
    <property type="molecule type" value="Genomic_DNA"/>
</dbReference>
<dbReference type="STRING" id="161355.PS9374_01447"/>
<feature type="chain" id="PRO_5007825129" description="Ig-like domain-containing protein" evidence="2">
    <location>
        <begin position="48"/>
        <end position="222"/>
    </location>
</feature>
<evidence type="ECO:0000256" key="2">
    <source>
        <dbReference type="SAM" id="SignalP"/>
    </source>
</evidence>
<evidence type="ECO:0000256" key="1">
    <source>
        <dbReference type="SAM" id="MobiDB-lite"/>
    </source>
</evidence>
<gene>
    <name evidence="3" type="ORF">PS9374_01447</name>
</gene>
<dbReference type="RefSeq" id="WP_068895541.1">
    <property type="nucleotide sequence ID" value="NZ_BDCX01000003.1"/>
</dbReference>
<dbReference type="AlphaFoldDB" id="A0A161M924"/>
<reference evidence="3 4" key="1">
    <citation type="journal article" date="2016" name="Genome Announc.">
        <title>Draft Genome Sequence of Planomonospora sphaerica JCM9374, a Rare Actinomycete.</title>
        <authorList>
            <person name="Dohra H."/>
            <person name="Suzuki T."/>
            <person name="Inoue Y."/>
            <person name="Kodani S."/>
        </authorList>
    </citation>
    <scope>NUCLEOTIDE SEQUENCE [LARGE SCALE GENOMIC DNA]</scope>
    <source>
        <strain evidence="3 4">JCM 9374</strain>
    </source>
</reference>
<evidence type="ECO:0000313" key="4">
    <source>
        <dbReference type="Proteomes" id="UP000077701"/>
    </source>
</evidence>
<feature type="compositionally biased region" description="Basic residues" evidence="1">
    <location>
        <begin position="9"/>
        <end position="20"/>
    </location>
</feature>
<feature type="signal peptide" evidence="2">
    <location>
        <begin position="1"/>
        <end position="47"/>
    </location>
</feature>
<protein>
    <recommendedName>
        <fullName evidence="5">Ig-like domain-containing protein</fullName>
    </recommendedName>
</protein>
<keyword evidence="4" id="KW-1185">Reference proteome</keyword>
<keyword evidence="2" id="KW-0732">Signal</keyword>
<accession>A0A161M924</accession>
<proteinExistence type="predicted"/>
<evidence type="ECO:0008006" key="5">
    <source>
        <dbReference type="Google" id="ProtNLM"/>
    </source>
</evidence>
<sequence>MTVPPRTAGRTRRDGRRTPRRAVPGPITALTAVLAAALAATAPFAPAATARTAQVSAAPALTDARISAAPAKLVCTAATEPGRPVTFTPAVGLLPAPVETKGTLRLSSCTSPDGSQSRLKSGKLAMKGSGRASCTGVSGLRSQGTITWYDSRGRAAGTSKIRSGSRELSGTNPADALLVGKVVSGPMKGRRVAGSATPTTDLTSCTVSGVSAVEGSGRLTVS</sequence>